<evidence type="ECO:0000256" key="8">
    <source>
        <dbReference type="ARBA" id="ARBA00023136"/>
    </source>
</evidence>
<dbReference type="CDD" id="cd06261">
    <property type="entry name" value="TM_PBP2"/>
    <property type="match status" value="1"/>
</dbReference>
<dbReference type="PANTHER" id="PTHR30614:SF20">
    <property type="entry name" value="GLUTAMINE TRANSPORT SYSTEM PERMEASE PROTEIN GLNP"/>
    <property type="match status" value="1"/>
</dbReference>
<evidence type="ECO:0000256" key="7">
    <source>
        <dbReference type="ARBA" id="ARBA00022989"/>
    </source>
</evidence>
<comment type="subcellular location">
    <subcellularLocation>
        <location evidence="1 9">Cell membrane</location>
        <topology evidence="1 9">Multi-pass membrane protein</topology>
    </subcellularLocation>
</comment>
<sequence>MTEMLNMVGQWMPRLLDGLWLSLQVTGVSLVLGIAGGLALAVLALSRKRPVRILSTVVTEIGRGTPALVMLQFVYFGLPQTGIMLEGFAAAATALTLTTAAYTSEIIRAGLKSVPQGELEASSALGISRRDSLRFIIIPQGMRIAIPSLLGFSILMFQVSSLAFTIGLPELLSQAYSIGASNFRYLEVLTVAGLLYLAVTIPAGWFTRRVERKMSQHL</sequence>
<evidence type="ECO:0000256" key="9">
    <source>
        <dbReference type="RuleBase" id="RU363032"/>
    </source>
</evidence>
<dbReference type="AlphaFoldDB" id="A0A7X6HE34"/>
<keyword evidence="3 9" id="KW-0813">Transport</keyword>
<evidence type="ECO:0000256" key="3">
    <source>
        <dbReference type="ARBA" id="ARBA00022448"/>
    </source>
</evidence>
<feature type="domain" description="ABC transmembrane type-1" evidence="10">
    <location>
        <begin position="19"/>
        <end position="207"/>
    </location>
</feature>
<feature type="transmembrane region" description="Helical" evidence="9">
    <location>
        <begin position="188"/>
        <end position="207"/>
    </location>
</feature>
<keyword evidence="12" id="KW-1185">Reference proteome</keyword>
<dbReference type="GO" id="GO:0022857">
    <property type="term" value="F:transmembrane transporter activity"/>
    <property type="evidence" value="ECO:0007669"/>
    <property type="project" value="InterPro"/>
</dbReference>
<dbReference type="InterPro" id="IPR000515">
    <property type="entry name" value="MetI-like"/>
</dbReference>
<evidence type="ECO:0000313" key="11">
    <source>
        <dbReference type="EMBL" id="NKX55423.1"/>
    </source>
</evidence>
<evidence type="ECO:0000256" key="6">
    <source>
        <dbReference type="ARBA" id="ARBA00022970"/>
    </source>
</evidence>
<dbReference type="RefSeq" id="WP_168486936.1">
    <property type="nucleotide sequence ID" value="NZ_JAAZSQ010000012.1"/>
</dbReference>
<dbReference type="InterPro" id="IPR035906">
    <property type="entry name" value="MetI-like_sf"/>
</dbReference>
<dbReference type="InterPro" id="IPR043429">
    <property type="entry name" value="ArtM/GltK/GlnP/TcyL/YhdX-like"/>
</dbReference>
<evidence type="ECO:0000256" key="4">
    <source>
        <dbReference type="ARBA" id="ARBA00022475"/>
    </source>
</evidence>
<protein>
    <submittedName>
        <fullName evidence="11">Amino acid ABC transporter permease</fullName>
    </submittedName>
</protein>
<accession>A0A7X6HE34</accession>
<keyword evidence="8 9" id="KW-0472">Membrane</keyword>
<dbReference type="Gene3D" id="1.10.3720.10">
    <property type="entry name" value="MetI-like"/>
    <property type="match status" value="1"/>
</dbReference>
<comment type="caution">
    <text evidence="11">The sequence shown here is derived from an EMBL/GenBank/DDBJ whole genome shotgun (WGS) entry which is preliminary data.</text>
</comment>
<feature type="transmembrane region" description="Helical" evidence="9">
    <location>
        <begin position="20"/>
        <end position="45"/>
    </location>
</feature>
<dbReference type="GO" id="GO:0043190">
    <property type="term" value="C:ATP-binding cassette (ABC) transporter complex"/>
    <property type="evidence" value="ECO:0007669"/>
    <property type="project" value="InterPro"/>
</dbReference>
<evidence type="ECO:0000259" key="10">
    <source>
        <dbReference type="PROSITE" id="PS50928"/>
    </source>
</evidence>
<keyword evidence="6" id="KW-0029">Amino-acid transport</keyword>
<keyword evidence="4" id="KW-1003">Cell membrane</keyword>
<organism evidence="11 12">
    <name type="scientific">Arthrobacter mobilis</name>
    <dbReference type="NCBI Taxonomy" id="2724944"/>
    <lineage>
        <taxon>Bacteria</taxon>
        <taxon>Bacillati</taxon>
        <taxon>Actinomycetota</taxon>
        <taxon>Actinomycetes</taxon>
        <taxon>Micrococcales</taxon>
        <taxon>Micrococcaceae</taxon>
        <taxon>Arthrobacter</taxon>
    </lineage>
</organism>
<dbReference type="GO" id="GO:0006865">
    <property type="term" value="P:amino acid transport"/>
    <property type="evidence" value="ECO:0007669"/>
    <property type="project" value="UniProtKB-KW"/>
</dbReference>
<proteinExistence type="inferred from homology"/>
<evidence type="ECO:0000313" key="12">
    <source>
        <dbReference type="Proteomes" id="UP000544090"/>
    </source>
</evidence>
<evidence type="ECO:0000256" key="5">
    <source>
        <dbReference type="ARBA" id="ARBA00022692"/>
    </source>
</evidence>
<dbReference type="SUPFAM" id="SSF161098">
    <property type="entry name" value="MetI-like"/>
    <property type="match status" value="1"/>
</dbReference>
<evidence type="ECO:0000256" key="2">
    <source>
        <dbReference type="ARBA" id="ARBA00010072"/>
    </source>
</evidence>
<dbReference type="Pfam" id="PF00528">
    <property type="entry name" value="BPD_transp_1"/>
    <property type="match status" value="1"/>
</dbReference>
<dbReference type="EMBL" id="JAAZSQ010000012">
    <property type="protein sequence ID" value="NKX55423.1"/>
    <property type="molecule type" value="Genomic_DNA"/>
</dbReference>
<dbReference type="InterPro" id="IPR010065">
    <property type="entry name" value="AA_ABC_transptr_permease_3TM"/>
</dbReference>
<feature type="transmembrane region" description="Helical" evidence="9">
    <location>
        <begin position="144"/>
        <end position="168"/>
    </location>
</feature>
<keyword evidence="5 9" id="KW-0812">Transmembrane</keyword>
<evidence type="ECO:0000256" key="1">
    <source>
        <dbReference type="ARBA" id="ARBA00004651"/>
    </source>
</evidence>
<dbReference type="NCBIfam" id="TIGR01726">
    <property type="entry name" value="HEQRo_perm_3TM"/>
    <property type="match status" value="1"/>
</dbReference>
<comment type="similarity">
    <text evidence="2">Belongs to the binding-protein-dependent transport system permease family. HisMQ subfamily.</text>
</comment>
<name>A0A7X6HE34_9MICC</name>
<dbReference type="PANTHER" id="PTHR30614">
    <property type="entry name" value="MEMBRANE COMPONENT OF AMINO ACID ABC TRANSPORTER"/>
    <property type="match status" value="1"/>
</dbReference>
<reference evidence="11 12" key="1">
    <citation type="submission" date="2020-04" db="EMBL/GenBank/DDBJ databases">
        <title>Arthrobacter sp. nov.</title>
        <authorList>
            <person name="Liu S."/>
        </authorList>
    </citation>
    <scope>NUCLEOTIDE SEQUENCE [LARGE SCALE GENOMIC DNA]</scope>
    <source>
        <strain evidence="11 12">E918</strain>
    </source>
</reference>
<dbReference type="PROSITE" id="PS50928">
    <property type="entry name" value="ABC_TM1"/>
    <property type="match status" value="1"/>
</dbReference>
<dbReference type="Proteomes" id="UP000544090">
    <property type="component" value="Unassembled WGS sequence"/>
</dbReference>
<gene>
    <name evidence="11" type="ORF">HGG74_12915</name>
</gene>
<keyword evidence="7 9" id="KW-1133">Transmembrane helix</keyword>